<dbReference type="AlphaFoldDB" id="A0AAN9USI2"/>
<gene>
    <name evidence="2" type="ORF">SLS62_005465</name>
</gene>
<name>A0AAN9USI2_9PEZI</name>
<dbReference type="EMBL" id="JAKJXP020000037">
    <property type="protein sequence ID" value="KAK7752497.1"/>
    <property type="molecule type" value="Genomic_DNA"/>
</dbReference>
<reference evidence="2 3" key="1">
    <citation type="submission" date="2024-02" db="EMBL/GenBank/DDBJ databases">
        <title>De novo assembly and annotation of 12 fungi associated with fruit tree decline syndrome in Ontario, Canada.</title>
        <authorList>
            <person name="Sulman M."/>
            <person name="Ellouze W."/>
            <person name="Ilyukhin E."/>
        </authorList>
    </citation>
    <scope>NUCLEOTIDE SEQUENCE [LARGE SCALE GENOMIC DNA]</scope>
    <source>
        <strain evidence="2 3">M11/M66-122</strain>
    </source>
</reference>
<proteinExistence type="predicted"/>
<sequence>MARTSRSKPTRNYVSYTLEDVKALTPRYRDLAIGGGDSEHLRLRAQDVFPQRYAAGMANLEEGILEHSCLNRLVLVDDTCHKLTPIQGLDYNKRHTGHASSRYQASRMELLRKDYEASTRWPRMSSWSNWAYRLFDRYIMPVIAGFDKLMVTLIVAGNIVKCLALNIVESKKPLLRRISYVMKPSSGNLGV</sequence>
<accession>A0AAN9USI2</accession>
<keyword evidence="3" id="KW-1185">Reference proteome</keyword>
<dbReference type="GO" id="GO:0004497">
    <property type="term" value="F:monooxygenase activity"/>
    <property type="evidence" value="ECO:0007669"/>
    <property type="project" value="InterPro"/>
</dbReference>
<dbReference type="PANTHER" id="PTHR47356">
    <property type="entry name" value="FAD-DEPENDENT MONOOXYGENASE ASQG-RELATED"/>
    <property type="match status" value="1"/>
</dbReference>
<evidence type="ECO:0000313" key="3">
    <source>
        <dbReference type="Proteomes" id="UP001320420"/>
    </source>
</evidence>
<evidence type="ECO:0000313" key="2">
    <source>
        <dbReference type="EMBL" id="KAK7752497.1"/>
    </source>
</evidence>
<organism evidence="2 3">
    <name type="scientific">Diatrype stigma</name>
    <dbReference type="NCBI Taxonomy" id="117547"/>
    <lineage>
        <taxon>Eukaryota</taxon>
        <taxon>Fungi</taxon>
        <taxon>Dikarya</taxon>
        <taxon>Ascomycota</taxon>
        <taxon>Pezizomycotina</taxon>
        <taxon>Sordariomycetes</taxon>
        <taxon>Xylariomycetidae</taxon>
        <taxon>Xylariales</taxon>
        <taxon>Diatrypaceae</taxon>
        <taxon>Diatrype</taxon>
    </lineage>
</organism>
<protein>
    <submittedName>
        <fullName evidence="2">Uncharacterized protein</fullName>
    </submittedName>
</protein>
<dbReference type="PANTHER" id="PTHR47356:SF2">
    <property type="entry name" value="FAD-BINDING DOMAIN-CONTAINING PROTEIN-RELATED"/>
    <property type="match status" value="1"/>
</dbReference>
<evidence type="ECO:0000256" key="1">
    <source>
        <dbReference type="ARBA" id="ARBA00001974"/>
    </source>
</evidence>
<comment type="cofactor">
    <cofactor evidence="1">
        <name>FAD</name>
        <dbReference type="ChEBI" id="CHEBI:57692"/>
    </cofactor>
</comment>
<comment type="caution">
    <text evidence="2">The sequence shown here is derived from an EMBL/GenBank/DDBJ whole genome shotgun (WGS) entry which is preliminary data.</text>
</comment>
<dbReference type="Proteomes" id="UP001320420">
    <property type="component" value="Unassembled WGS sequence"/>
</dbReference>
<dbReference type="InterPro" id="IPR050562">
    <property type="entry name" value="FAD_mOase_fung"/>
</dbReference>